<evidence type="ECO:0000256" key="2">
    <source>
        <dbReference type="ARBA" id="ARBA00022840"/>
    </source>
</evidence>
<protein>
    <submittedName>
        <fullName evidence="5">Uncharacterized protein</fullName>
    </submittedName>
</protein>
<dbReference type="AlphaFoldDB" id="K0S476"/>
<dbReference type="Gene3D" id="3.30.420.40">
    <property type="match status" value="2"/>
</dbReference>
<dbReference type="FunFam" id="3.30.30.30:FF:000005">
    <property type="entry name" value="Heat shock protein ssb1"/>
    <property type="match status" value="1"/>
</dbReference>
<dbReference type="PANTHER" id="PTHR19375">
    <property type="entry name" value="HEAT SHOCK PROTEIN 70KDA"/>
    <property type="match status" value="1"/>
</dbReference>
<dbReference type="GO" id="GO:0005524">
    <property type="term" value="F:ATP binding"/>
    <property type="evidence" value="ECO:0007669"/>
    <property type="project" value="UniProtKB-KW"/>
</dbReference>
<reference evidence="5 6" key="1">
    <citation type="journal article" date="2012" name="Genome Biol.">
        <title>Genome and low-iron response of an oceanic diatom adapted to chronic iron limitation.</title>
        <authorList>
            <person name="Lommer M."/>
            <person name="Specht M."/>
            <person name="Roy A.S."/>
            <person name="Kraemer L."/>
            <person name="Andreson R."/>
            <person name="Gutowska M.A."/>
            <person name="Wolf J."/>
            <person name="Bergner S.V."/>
            <person name="Schilhabel M.B."/>
            <person name="Klostermeier U.C."/>
            <person name="Beiko R.G."/>
            <person name="Rosenstiel P."/>
            <person name="Hippler M."/>
            <person name="Laroche J."/>
        </authorList>
    </citation>
    <scope>NUCLEOTIDE SEQUENCE [LARGE SCALE GENOMIC DNA]</scope>
    <source>
        <strain evidence="5 6">CCMP1005</strain>
    </source>
</reference>
<dbReference type="Pfam" id="PF00012">
    <property type="entry name" value="HSP70"/>
    <property type="match status" value="1"/>
</dbReference>
<dbReference type="OrthoDB" id="2401965at2759"/>
<dbReference type="eggNOG" id="KOG0100">
    <property type="taxonomic scope" value="Eukaryota"/>
</dbReference>
<dbReference type="Proteomes" id="UP000266841">
    <property type="component" value="Unassembled WGS sequence"/>
</dbReference>
<evidence type="ECO:0000256" key="3">
    <source>
        <dbReference type="SAM" id="Coils"/>
    </source>
</evidence>
<dbReference type="GO" id="GO:0140662">
    <property type="term" value="F:ATP-dependent protein folding chaperone"/>
    <property type="evidence" value="ECO:0007669"/>
    <property type="project" value="InterPro"/>
</dbReference>
<evidence type="ECO:0000256" key="4">
    <source>
        <dbReference type="SAM" id="MobiDB-lite"/>
    </source>
</evidence>
<comment type="caution">
    <text evidence="5">The sequence shown here is derived from an EMBL/GenBank/DDBJ whole genome shotgun (WGS) entry which is preliminary data.</text>
</comment>
<dbReference type="InterPro" id="IPR013126">
    <property type="entry name" value="Hsp_70_fam"/>
</dbReference>
<dbReference type="EMBL" id="AGNL01020570">
    <property type="protein sequence ID" value="EJK60928.1"/>
    <property type="molecule type" value="Genomic_DNA"/>
</dbReference>
<dbReference type="PROSITE" id="PS00329">
    <property type="entry name" value="HSP70_2"/>
    <property type="match status" value="1"/>
</dbReference>
<feature type="region of interest" description="Disordered" evidence="4">
    <location>
        <begin position="45"/>
        <end position="80"/>
    </location>
</feature>
<evidence type="ECO:0000313" key="6">
    <source>
        <dbReference type="Proteomes" id="UP000266841"/>
    </source>
</evidence>
<dbReference type="PRINTS" id="PR00301">
    <property type="entry name" value="HEATSHOCK70"/>
</dbReference>
<dbReference type="OMA" id="THSCIAT"/>
<dbReference type="InterPro" id="IPR018181">
    <property type="entry name" value="Heat_shock_70_CS"/>
</dbReference>
<feature type="coiled-coil region" evidence="3">
    <location>
        <begin position="330"/>
        <end position="357"/>
    </location>
</feature>
<feature type="region of interest" description="Disordered" evidence="4">
    <location>
        <begin position="1"/>
        <end position="28"/>
    </location>
</feature>
<dbReference type="SUPFAM" id="SSF53067">
    <property type="entry name" value="Actin-like ATPase domain"/>
    <property type="match status" value="2"/>
</dbReference>
<dbReference type="FunFam" id="3.90.640.10:FF:000002">
    <property type="entry name" value="Heat shock 70 kDa"/>
    <property type="match status" value="1"/>
</dbReference>
<keyword evidence="2" id="KW-0067">ATP-binding</keyword>
<name>K0S476_THAOC</name>
<proteinExistence type="predicted"/>
<keyword evidence="1" id="KW-0547">Nucleotide-binding</keyword>
<feature type="compositionally biased region" description="Basic and acidic residues" evidence="4">
    <location>
        <begin position="61"/>
        <end position="79"/>
    </location>
</feature>
<feature type="non-terminal residue" evidence="5">
    <location>
        <position position="406"/>
    </location>
</feature>
<organism evidence="5 6">
    <name type="scientific">Thalassiosira oceanica</name>
    <name type="common">Marine diatom</name>
    <dbReference type="NCBI Taxonomy" id="159749"/>
    <lineage>
        <taxon>Eukaryota</taxon>
        <taxon>Sar</taxon>
        <taxon>Stramenopiles</taxon>
        <taxon>Ochrophyta</taxon>
        <taxon>Bacillariophyta</taxon>
        <taxon>Coscinodiscophyceae</taxon>
        <taxon>Thalassiosirophycidae</taxon>
        <taxon>Thalassiosirales</taxon>
        <taxon>Thalassiosiraceae</taxon>
        <taxon>Thalassiosira</taxon>
    </lineage>
</organism>
<evidence type="ECO:0000256" key="1">
    <source>
        <dbReference type="ARBA" id="ARBA00022741"/>
    </source>
</evidence>
<evidence type="ECO:0000313" key="5">
    <source>
        <dbReference type="EMBL" id="EJK60928.1"/>
    </source>
</evidence>
<feature type="compositionally biased region" description="Basic and acidic residues" evidence="4">
    <location>
        <begin position="1"/>
        <end position="10"/>
    </location>
</feature>
<feature type="compositionally biased region" description="Basic residues" evidence="4">
    <location>
        <begin position="46"/>
        <end position="58"/>
    </location>
</feature>
<keyword evidence="3" id="KW-0175">Coiled coil</keyword>
<accession>K0S476</accession>
<gene>
    <name evidence="5" type="ORF">THAOC_18653</name>
</gene>
<dbReference type="Gene3D" id="3.90.640.10">
    <property type="entry name" value="Actin, Chain A, domain 4"/>
    <property type="match status" value="1"/>
</dbReference>
<keyword evidence="6" id="KW-1185">Reference proteome</keyword>
<dbReference type="InterPro" id="IPR043129">
    <property type="entry name" value="ATPase_NBD"/>
</dbReference>
<sequence>MATVHRDRAVRARGSPPRLPRPRLSGSLGPCRRWRRRRLVGTSDRYHHRHRPRHHVQLRGRLPERPAGDNTERPGEPHHAVVRGVHVGRGGREADWRLVSLLGLCVCTSFSALTRIIENFSAKNQATINPRNTIFDVKRLIGRKYEDRSVQEDIRLVPYDVVPSGDDGRPYISVVSDDGIGRSRYAPEEVSAMVLGKLKSDAERYLGRPVDRAVVTVPAYFNDAQRHSTRDAGVIAGLTVERIINEPTAAAIAYGIGQDGKPRDEDEEEENVLVFDLGGGTFDVTLLTIDGGIFEVLATNGDTHLGGSDVDHIVMSHFMEMIRRKDGRDISSDRRALQKLRRECERIKRALSGQLSARLDVEDLVPGYDFTATLTRAKFEELTEDLFRRTLVPVKRVLEDAMLDIE</sequence>